<proteinExistence type="inferred from homology"/>
<comment type="subunit">
    <text evidence="3">Homotetramer.</text>
</comment>
<evidence type="ECO:0000256" key="8">
    <source>
        <dbReference type="ARBA" id="ARBA00022801"/>
    </source>
</evidence>
<keyword evidence="11" id="KW-0546">Nucleotide metabolism</keyword>
<dbReference type="GO" id="GO:0005524">
    <property type="term" value="F:ATP binding"/>
    <property type="evidence" value="ECO:0007669"/>
    <property type="project" value="UniProtKB-KW"/>
</dbReference>
<dbReference type="GO" id="GO:0009117">
    <property type="term" value="P:nucleotide metabolic process"/>
    <property type="evidence" value="ECO:0007669"/>
    <property type="project" value="UniProtKB-KW"/>
</dbReference>
<organism evidence="13 14">
    <name type="scientific">Triparma laevis f. longispina</name>
    <dbReference type="NCBI Taxonomy" id="1714387"/>
    <lineage>
        <taxon>Eukaryota</taxon>
        <taxon>Sar</taxon>
        <taxon>Stramenopiles</taxon>
        <taxon>Ochrophyta</taxon>
        <taxon>Bolidophyceae</taxon>
        <taxon>Parmales</taxon>
        <taxon>Triparmaceae</taxon>
        <taxon>Triparma</taxon>
    </lineage>
</organism>
<dbReference type="OrthoDB" id="185373at2759"/>
<dbReference type="GO" id="GO:0071592">
    <property type="term" value="P:nicotinic acid riboside biosynthetic process"/>
    <property type="evidence" value="ECO:0007669"/>
    <property type="project" value="TreeGrafter"/>
</dbReference>
<comment type="similarity">
    <text evidence="2">Belongs to the ISN1 family.</text>
</comment>
<dbReference type="EC" id="3.1.3.99" evidence="4"/>
<dbReference type="GO" id="GO:0000287">
    <property type="term" value="F:magnesium ion binding"/>
    <property type="evidence" value="ECO:0007669"/>
    <property type="project" value="InterPro"/>
</dbReference>
<dbReference type="Pfam" id="PF06437">
    <property type="entry name" value="ISN1"/>
    <property type="match status" value="1"/>
</dbReference>
<comment type="catalytic activity">
    <reaction evidence="12">
        <text>IMP + H2O = inosine + phosphate</text>
        <dbReference type="Rhea" id="RHEA:27718"/>
        <dbReference type="ChEBI" id="CHEBI:15377"/>
        <dbReference type="ChEBI" id="CHEBI:17596"/>
        <dbReference type="ChEBI" id="CHEBI:43474"/>
        <dbReference type="ChEBI" id="CHEBI:58053"/>
        <dbReference type="EC" id="3.1.3.99"/>
    </reaction>
</comment>
<protein>
    <recommendedName>
        <fullName evidence="5">IMP-specific 5'-nucleotidase 1</fullName>
        <ecNumber evidence="4">3.1.3.99</ecNumber>
    </recommendedName>
</protein>
<comment type="cofactor">
    <cofactor evidence="1">
        <name>Mg(2+)</name>
        <dbReference type="ChEBI" id="CHEBI:18420"/>
    </cofactor>
</comment>
<reference evidence="14" key="1">
    <citation type="journal article" date="2023" name="Commun. Biol.">
        <title>Genome analysis of Parmales, the sister group of diatoms, reveals the evolutionary specialization of diatoms from phago-mixotrophs to photoautotrophs.</title>
        <authorList>
            <person name="Ban H."/>
            <person name="Sato S."/>
            <person name="Yoshikawa S."/>
            <person name="Yamada K."/>
            <person name="Nakamura Y."/>
            <person name="Ichinomiya M."/>
            <person name="Sato N."/>
            <person name="Blanc-Mathieu R."/>
            <person name="Endo H."/>
            <person name="Kuwata A."/>
            <person name="Ogata H."/>
        </authorList>
    </citation>
    <scope>NUCLEOTIDE SEQUENCE [LARGE SCALE GENOMIC DNA]</scope>
    <source>
        <strain evidence="14">NIES 3700</strain>
    </source>
</reference>
<evidence type="ECO:0000256" key="3">
    <source>
        <dbReference type="ARBA" id="ARBA00011881"/>
    </source>
</evidence>
<gene>
    <name evidence="13" type="ORF">TrLO_g12177</name>
</gene>
<evidence type="ECO:0000256" key="1">
    <source>
        <dbReference type="ARBA" id="ARBA00001946"/>
    </source>
</evidence>
<keyword evidence="9" id="KW-0067">ATP-binding</keyword>
<evidence type="ECO:0000256" key="7">
    <source>
        <dbReference type="ARBA" id="ARBA00022741"/>
    </source>
</evidence>
<dbReference type="PANTHER" id="PTHR28213:SF1">
    <property type="entry name" value="IMP-SPECIFIC 5'-NUCLEOTIDASE 1"/>
    <property type="match status" value="1"/>
</dbReference>
<dbReference type="Proteomes" id="UP001165122">
    <property type="component" value="Unassembled WGS sequence"/>
</dbReference>
<evidence type="ECO:0000256" key="9">
    <source>
        <dbReference type="ARBA" id="ARBA00022840"/>
    </source>
</evidence>
<dbReference type="GO" id="GO:0008253">
    <property type="term" value="F:5'-nucleotidase activity"/>
    <property type="evidence" value="ECO:0007669"/>
    <property type="project" value="InterPro"/>
</dbReference>
<evidence type="ECO:0000256" key="10">
    <source>
        <dbReference type="ARBA" id="ARBA00022842"/>
    </source>
</evidence>
<dbReference type="InterPro" id="IPR009453">
    <property type="entry name" value="ISN1"/>
</dbReference>
<evidence type="ECO:0000256" key="4">
    <source>
        <dbReference type="ARBA" id="ARBA00012894"/>
    </source>
</evidence>
<evidence type="ECO:0000256" key="6">
    <source>
        <dbReference type="ARBA" id="ARBA00022723"/>
    </source>
</evidence>
<keyword evidence="14" id="KW-1185">Reference proteome</keyword>
<name>A0A9W7C1G3_9STRA</name>
<dbReference type="InterPro" id="IPR036412">
    <property type="entry name" value="HAD-like_sf"/>
</dbReference>
<keyword evidence="7" id="KW-0547">Nucleotide-binding</keyword>
<dbReference type="PANTHER" id="PTHR28213">
    <property type="entry name" value="IMP-SPECIFIC 5'-NUCLEOTIDASE 1"/>
    <property type="match status" value="1"/>
</dbReference>
<evidence type="ECO:0000256" key="11">
    <source>
        <dbReference type="ARBA" id="ARBA00023080"/>
    </source>
</evidence>
<dbReference type="SUPFAM" id="SSF56784">
    <property type="entry name" value="HAD-like"/>
    <property type="match status" value="1"/>
</dbReference>
<accession>A0A9W7C1G3</accession>
<keyword evidence="10" id="KW-0460">Magnesium</keyword>
<evidence type="ECO:0000313" key="13">
    <source>
        <dbReference type="EMBL" id="GMI00950.1"/>
    </source>
</evidence>
<dbReference type="AlphaFoldDB" id="A0A9W7C1G3"/>
<comment type="caution">
    <text evidence="13">The sequence shown here is derived from an EMBL/GenBank/DDBJ whole genome shotgun (WGS) entry which is preliminary data.</text>
</comment>
<dbReference type="GO" id="GO:0006190">
    <property type="term" value="P:inosine salvage"/>
    <property type="evidence" value="ECO:0007669"/>
    <property type="project" value="InterPro"/>
</dbReference>
<dbReference type="EMBL" id="BRXW01000028">
    <property type="protein sequence ID" value="GMI00950.1"/>
    <property type="molecule type" value="Genomic_DNA"/>
</dbReference>
<sequence>MSFSSRRRNYMLTPHRRDGLIEWMKHMLQHSFVLDCLAQTAPTTFSHFEDLIEEHRSLSGDDTNISKLQRLVPTIGTFHTSLPLTIAFLLYDEKYSVTSRRHVTLSFNEIRQILNLSQVMALCGCDLSTSSLVGPHLTSPKIKPPISSFTGPKIITFDGDQTLYSDGANFTSNPKLAHSIYLLLKNRTTVAVVTAAGYEYAVEKYSFRLTGLIDYFREKGLNKEECGRFYMFGGECNYLMRLSEGYELEPVAEEGPGGWITSTKHIPSSPGNWSQASISSLLDVAYESFTESLSDMKITGRVIRKKRAVGLIPQSGKTIPREVLDECVLRVQSALYEKSVSYNSLPYCAFNGGTDAWVDCGNKRVGVSILQSYLGFSAEECLHVGDQFLNTGNDYAARGCSPCAWITGPDETGYILKKVLEFGGATGVVGGGGISPKTPSGGMGKKTLSLGDMTRRASVDNSDPIITSDRSKTEAVMDVYTGEIIQPPAKKSKI</sequence>
<keyword evidence="6" id="KW-0479">Metal-binding</keyword>
<evidence type="ECO:0000256" key="5">
    <source>
        <dbReference type="ARBA" id="ARBA00015544"/>
    </source>
</evidence>
<evidence type="ECO:0000256" key="2">
    <source>
        <dbReference type="ARBA" id="ARBA00005307"/>
    </source>
</evidence>
<keyword evidence="8" id="KW-0378">Hydrolase</keyword>
<evidence type="ECO:0000256" key="12">
    <source>
        <dbReference type="ARBA" id="ARBA00047413"/>
    </source>
</evidence>
<evidence type="ECO:0000313" key="14">
    <source>
        <dbReference type="Proteomes" id="UP001165122"/>
    </source>
</evidence>
<dbReference type="GO" id="GO:0071590">
    <property type="term" value="P:nicotinamide riboside biosynthetic process"/>
    <property type="evidence" value="ECO:0007669"/>
    <property type="project" value="TreeGrafter"/>
</dbReference>